<feature type="binding site" evidence="4">
    <location>
        <begin position="61"/>
        <end position="62"/>
    </location>
    <ligand>
        <name>S-adenosyl-L-methionine</name>
        <dbReference type="ChEBI" id="CHEBI:59789"/>
    </ligand>
</feature>
<dbReference type="CDD" id="cd02440">
    <property type="entry name" value="AdoMet_MTases"/>
    <property type="match status" value="1"/>
</dbReference>
<dbReference type="OrthoDB" id="4697647at2"/>
<evidence type="ECO:0000259" key="5">
    <source>
        <dbReference type="Pfam" id="PF08241"/>
    </source>
</evidence>
<feature type="binding site" evidence="4">
    <location>
        <position position="82"/>
    </location>
    <ligand>
        <name>S-adenosyl-L-methionine</name>
        <dbReference type="ChEBI" id="CHEBI:59789"/>
    </ligand>
</feature>
<dbReference type="GO" id="GO:0032259">
    <property type="term" value="P:methylation"/>
    <property type="evidence" value="ECO:0007669"/>
    <property type="project" value="UniProtKB-KW"/>
</dbReference>
<dbReference type="GO" id="GO:0008757">
    <property type="term" value="F:S-adenosylmethionine-dependent methyltransferase activity"/>
    <property type="evidence" value="ECO:0007669"/>
    <property type="project" value="InterPro"/>
</dbReference>
<keyword evidence="1 4" id="KW-0489">Methyltransferase</keyword>
<comment type="caution">
    <text evidence="4">Lacks conserved residue(s) required for the propagation of feature annotation.</text>
</comment>
<protein>
    <recommendedName>
        <fullName evidence="4">tRNA 5-carboxymethoxyuridine methyltransferase</fullName>
        <ecNumber evidence="4">2.1.1.-</ecNumber>
    </recommendedName>
    <alternativeName>
        <fullName evidence="4">cmo5U methyltransferase</fullName>
    </alternativeName>
</protein>
<dbReference type="GO" id="GO:0097697">
    <property type="term" value="F:tRNA (5-carboxymethoxyuridine(34)-5-O)-methyltransferase activity"/>
    <property type="evidence" value="ECO:0007669"/>
    <property type="project" value="UniProtKB-UniRule"/>
</dbReference>
<evidence type="ECO:0000256" key="2">
    <source>
        <dbReference type="ARBA" id="ARBA00022679"/>
    </source>
</evidence>
<comment type="caution">
    <text evidence="6">The sequence shown here is derived from an EMBL/GenBank/DDBJ whole genome shotgun (WGS) entry which is preliminary data.</text>
</comment>
<dbReference type="HAMAP" id="MF_02057">
    <property type="entry name" value="tRNA_methyltr_CmoM"/>
    <property type="match status" value="1"/>
</dbReference>
<gene>
    <name evidence="4" type="primary">cmoM</name>
    <name evidence="6" type="ORF">CWE08_03750</name>
</gene>
<dbReference type="InterPro" id="IPR013216">
    <property type="entry name" value="Methyltransf_11"/>
</dbReference>
<keyword evidence="7" id="KW-1185">Reference proteome</keyword>
<dbReference type="InterPro" id="IPR029063">
    <property type="entry name" value="SAM-dependent_MTases_sf"/>
</dbReference>
<keyword evidence="2 4" id="KW-0808">Transferase</keyword>
<evidence type="ECO:0000313" key="6">
    <source>
        <dbReference type="EMBL" id="RUO22311.1"/>
    </source>
</evidence>
<dbReference type="PANTHER" id="PTHR43464">
    <property type="entry name" value="METHYLTRANSFERASE"/>
    <property type="match status" value="1"/>
</dbReference>
<sequence>MILRRKSLDREFDVDVERFAKNIYETEKGRIREAVLSADLDFLYQPISGSSDSAPTCLDVGAGLGQINRLFAEAGYQVTHTDIAAEMVSSAADFHNQLGLQGQYRYIHSSVQNLSQAIGDEKFDVVLCHAVLEWLADPFTALSLLIERVRPGGWLSLMFYNIDAKRMANMIYGNFDYVNAGLKVKKKVRFSPNNPLKPDDILARLGQYPVSLITHSGVRCFHDYMRKPDHDAEQLLALELQYRKQSPYRQLGRYQHLLLKKDTK</sequence>
<reference evidence="7" key="1">
    <citation type="journal article" date="2018" name="Front. Microbiol.">
        <title>Genome-Based Analysis Reveals the Taxonomy and Diversity of the Family Idiomarinaceae.</title>
        <authorList>
            <person name="Liu Y."/>
            <person name="Lai Q."/>
            <person name="Shao Z."/>
        </authorList>
    </citation>
    <scope>NUCLEOTIDE SEQUENCE [LARGE SCALE GENOMIC DNA]</scope>
    <source>
        <strain evidence="7">GBPy7</strain>
    </source>
</reference>
<feature type="binding site" evidence="4">
    <location>
        <position position="32"/>
    </location>
    <ligand>
        <name>S-adenosyl-L-methionine</name>
        <dbReference type="ChEBI" id="CHEBI:59789"/>
    </ligand>
</feature>
<evidence type="ECO:0000256" key="1">
    <source>
        <dbReference type="ARBA" id="ARBA00022603"/>
    </source>
</evidence>
<comment type="catalytic activity">
    <reaction evidence="4">
        <text>5-carboxymethoxyuridine(34) in tRNA + S-adenosyl-L-methionine = 5-methoxycarbonylmethoxyuridine(34) in tRNA + S-adenosyl-L-homocysteine</text>
        <dbReference type="Rhea" id="RHEA:54080"/>
        <dbReference type="Rhea" id="RHEA-COMP:13383"/>
        <dbReference type="Rhea" id="RHEA-COMP:13781"/>
        <dbReference type="ChEBI" id="CHEBI:57856"/>
        <dbReference type="ChEBI" id="CHEBI:59789"/>
        <dbReference type="ChEBI" id="CHEBI:136879"/>
        <dbReference type="ChEBI" id="CHEBI:138053"/>
    </reaction>
</comment>
<dbReference type="GO" id="GO:0006400">
    <property type="term" value="P:tRNA modification"/>
    <property type="evidence" value="ECO:0007669"/>
    <property type="project" value="UniProtKB-UniRule"/>
</dbReference>
<evidence type="ECO:0000256" key="4">
    <source>
        <dbReference type="HAMAP-Rule" id="MF_02057"/>
    </source>
</evidence>
<dbReference type="Pfam" id="PF08241">
    <property type="entry name" value="Methyltransf_11"/>
    <property type="match status" value="1"/>
</dbReference>
<dbReference type="PANTHER" id="PTHR43464:SF19">
    <property type="entry name" value="UBIQUINONE BIOSYNTHESIS O-METHYLTRANSFERASE, MITOCHONDRIAL"/>
    <property type="match status" value="1"/>
</dbReference>
<accession>A0A432VZX8</accession>
<proteinExistence type="inferred from homology"/>
<name>A0A432VZX8_9GAMM</name>
<dbReference type="EC" id="2.1.1.-" evidence="4"/>
<keyword evidence="4" id="KW-0819">tRNA processing</keyword>
<keyword evidence="3 4" id="KW-0949">S-adenosyl-L-methionine</keyword>
<dbReference type="Proteomes" id="UP000288395">
    <property type="component" value="Unassembled WGS sequence"/>
</dbReference>
<organism evidence="6 7">
    <name type="scientific">Aliidiomarina iranensis</name>
    <dbReference type="NCBI Taxonomy" id="1434071"/>
    <lineage>
        <taxon>Bacteria</taxon>
        <taxon>Pseudomonadati</taxon>
        <taxon>Pseudomonadota</taxon>
        <taxon>Gammaproteobacteria</taxon>
        <taxon>Alteromonadales</taxon>
        <taxon>Idiomarinaceae</taxon>
        <taxon>Aliidiomarina</taxon>
    </lineage>
</organism>
<evidence type="ECO:0000256" key="3">
    <source>
        <dbReference type="ARBA" id="ARBA00022691"/>
    </source>
</evidence>
<evidence type="ECO:0000313" key="7">
    <source>
        <dbReference type="Proteomes" id="UP000288395"/>
    </source>
</evidence>
<comment type="similarity">
    <text evidence="4">Belongs to the class I-like SAM-binding methyltransferase superfamily. CmoM family.</text>
</comment>
<dbReference type="SUPFAM" id="SSF53335">
    <property type="entry name" value="S-adenosyl-L-methionine-dependent methyltransferases"/>
    <property type="match status" value="1"/>
</dbReference>
<feature type="domain" description="Methyltransferase type 11" evidence="5">
    <location>
        <begin position="58"/>
        <end position="156"/>
    </location>
</feature>
<feature type="binding site" evidence="4">
    <location>
        <position position="129"/>
    </location>
    <ligand>
        <name>S-adenosyl-L-methionine</name>
        <dbReference type="ChEBI" id="CHEBI:59789"/>
    </ligand>
</feature>
<dbReference type="AlphaFoldDB" id="A0A432VZX8"/>
<dbReference type="Gene3D" id="3.40.50.150">
    <property type="entry name" value="Vaccinia Virus protein VP39"/>
    <property type="match status" value="1"/>
</dbReference>
<dbReference type="EMBL" id="PIPJ01000002">
    <property type="protein sequence ID" value="RUO22311.1"/>
    <property type="molecule type" value="Genomic_DNA"/>
</dbReference>
<comment type="function">
    <text evidence="4">Catalyzes the methylation of 5-carboxymethoxyuridine (cmo5U) to form 5-methoxycarbonylmethoxyuridine (mcmo5U) at position 34 in tRNAs.</text>
</comment>
<dbReference type="InterPro" id="IPR033664">
    <property type="entry name" value="Cmo5U_methylTrfase"/>
</dbReference>